<protein>
    <submittedName>
        <fullName evidence="1">Uncharacterized protein</fullName>
    </submittedName>
</protein>
<reference evidence="2" key="1">
    <citation type="submission" date="2017-09" db="EMBL/GenBank/DDBJ databases">
        <title>The Reconstruction of 2,631 Draft Metagenome-Assembled Genomes from the Global Oceans.</title>
        <authorList>
            <person name="Tully B.J."/>
            <person name="Graham E.D."/>
            <person name="Heidelberg J.F."/>
        </authorList>
    </citation>
    <scope>NUCLEOTIDE SEQUENCE [LARGE SCALE GENOMIC DNA]</scope>
</reference>
<dbReference type="AlphaFoldDB" id="A0A2D6YIQ3"/>
<gene>
    <name evidence="1" type="ORF">CMN54_06375</name>
</gene>
<name>A0A2D6YIQ3_9DELT</name>
<evidence type="ECO:0000313" key="2">
    <source>
        <dbReference type="Proteomes" id="UP000226525"/>
    </source>
</evidence>
<dbReference type="Proteomes" id="UP000226525">
    <property type="component" value="Unassembled WGS sequence"/>
</dbReference>
<comment type="caution">
    <text evidence="1">The sequence shown here is derived from an EMBL/GenBank/DDBJ whole genome shotgun (WGS) entry which is preliminary data.</text>
</comment>
<evidence type="ECO:0000313" key="1">
    <source>
        <dbReference type="EMBL" id="MAH63061.1"/>
    </source>
</evidence>
<dbReference type="EMBL" id="NZEX01000074">
    <property type="protein sequence ID" value="MAH63061.1"/>
    <property type="molecule type" value="Genomic_DNA"/>
</dbReference>
<accession>A0A2D6YIQ3</accession>
<proteinExistence type="predicted"/>
<sequence length="118" mass="13794">MQQEIYESEYSLDNTCWFLDWNILPKEFTQPLTWAPKGQVDLLRTGFPKELIFETRRRPYNKKTGRYEKSNRCVVQGKNPNDAAVKLKQAIEHNPDKDPKELEVKLTKNCGLCLSYVG</sequence>
<organism evidence="1 2">
    <name type="scientific">SAR324 cluster bacterium</name>
    <dbReference type="NCBI Taxonomy" id="2024889"/>
    <lineage>
        <taxon>Bacteria</taxon>
        <taxon>Deltaproteobacteria</taxon>
        <taxon>SAR324 cluster</taxon>
    </lineage>
</organism>